<dbReference type="EMBL" id="PZQS01000004">
    <property type="protein sequence ID" value="PVD31585.1"/>
    <property type="molecule type" value="Genomic_DNA"/>
</dbReference>
<protein>
    <recommendedName>
        <fullName evidence="10">MAGUK p55 subfamily member 6</fullName>
    </recommendedName>
</protein>
<dbReference type="InterPro" id="IPR036034">
    <property type="entry name" value="PDZ_sf"/>
</dbReference>
<dbReference type="SMART" id="SM00326">
    <property type="entry name" value="SH3"/>
    <property type="match status" value="1"/>
</dbReference>
<dbReference type="CDD" id="cd11862">
    <property type="entry name" value="SH3_MPP"/>
    <property type="match status" value="1"/>
</dbReference>
<dbReference type="Pfam" id="PF00595">
    <property type="entry name" value="PDZ"/>
    <property type="match status" value="1"/>
</dbReference>
<dbReference type="PROSITE" id="PS51022">
    <property type="entry name" value="L27"/>
    <property type="match status" value="1"/>
</dbReference>
<reference evidence="8 9" key="1">
    <citation type="submission" date="2018-04" db="EMBL/GenBank/DDBJ databases">
        <title>The genome of golden apple snail Pomacea canaliculata provides insight into stress tolerance and invasive adaptation.</title>
        <authorList>
            <person name="Liu C."/>
            <person name="Liu B."/>
            <person name="Ren Y."/>
            <person name="Zhang Y."/>
            <person name="Wang H."/>
            <person name="Li S."/>
            <person name="Jiang F."/>
            <person name="Yin L."/>
            <person name="Zhang G."/>
            <person name="Qian W."/>
            <person name="Fan W."/>
        </authorList>
    </citation>
    <scope>NUCLEOTIDE SEQUENCE [LARGE SCALE GENOMIC DNA]</scope>
    <source>
        <strain evidence="8">SZHN2017</strain>
        <tissue evidence="8">Muscle</tissue>
    </source>
</reference>
<evidence type="ECO:0000256" key="2">
    <source>
        <dbReference type="ARBA" id="ARBA00022443"/>
    </source>
</evidence>
<dbReference type="InterPro" id="IPR001452">
    <property type="entry name" value="SH3_domain"/>
</dbReference>
<evidence type="ECO:0000313" key="8">
    <source>
        <dbReference type="EMBL" id="PVD31585.1"/>
    </source>
</evidence>
<dbReference type="OrthoDB" id="65789at2759"/>
<dbReference type="Pfam" id="PF00625">
    <property type="entry name" value="Guanylate_kin"/>
    <property type="match status" value="1"/>
</dbReference>
<gene>
    <name evidence="8" type="ORF">C0Q70_07000</name>
</gene>
<dbReference type="InterPro" id="IPR008145">
    <property type="entry name" value="GK/Ca_channel_bsu"/>
</dbReference>
<evidence type="ECO:0008006" key="10">
    <source>
        <dbReference type="Google" id="ProtNLM"/>
    </source>
</evidence>
<evidence type="ECO:0000259" key="5">
    <source>
        <dbReference type="PROSITE" id="PS50052"/>
    </source>
</evidence>
<dbReference type="SMART" id="SM00228">
    <property type="entry name" value="PDZ"/>
    <property type="match status" value="1"/>
</dbReference>
<dbReference type="Proteomes" id="UP000245119">
    <property type="component" value="Linkage Group LG4"/>
</dbReference>
<dbReference type="InterPro" id="IPR014775">
    <property type="entry name" value="L27_C"/>
</dbReference>
<accession>A0A2T7PDT7</accession>
<dbReference type="STRING" id="400727.A0A2T7PDT7"/>
<sequence>MYDDLTMDELPDPQEEDTKDLYRGVLDAVSARAASNSKADELRKILENPHFQALMKSHDDVAQENYGIVDPKSLTLPAPPPPVFGAAAEEYRFVTIRKQGKEPLGITVNLDENNDLTIARILQGSLADKQGLLRTGDKVREVNGTEVFTPEDMMILLKEASASVTMKVVPSYNSSAPTDEFFVRSNFNYDPMNDRLIPCKKAGLPFRQGDILQIVSTTDENWWQARSLAVSDGLVGLIPSSTLQEKRSAFVQPGLTNTKTDLLCGLKVKRKKHIKYNSQDTTVFDNCDIRVYEEVTLANYHTRVLALVGSKGVGKRSLINELVKNNPTRFQAPTPYTSRPMGDNDVDGRGYFFVPRELMEREIRESKYLDYGEFDGELYGIKFSTIREIIKRGRVCVMGVSPTALKVIKSPDFQPFIVFIAASSVEAQKVMYEKHKEMMEEALEGRRRKSTRPTINELFQEELFIATLKESRQIEKVYRPYFDDSIVNDDFDTTYKFLLTTMDNLHQGAKWIPVEWKE</sequence>
<dbReference type="InterPro" id="IPR008144">
    <property type="entry name" value="Guanylate_kin-like_dom"/>
</dbReference>
<keyword evidence="9" id="KW-1185">Reference proteome</keyword>
<evidence type="ECO:0000256" key="3">
    <source>
        <dbReference type="PROSITE-ProRule" id="PRU00192"/>
    </source>
</evidence>
<comment type="caution">
    <text evidence="8">The sequence shown here is derived from an EMBL/GenBank/DDBJ whole genome shotgun (WGS) entry which is preliminary data.</text>
</comment>
<dbReference type="Pfam" id="PF07653">
    <property type="entry name" value="SH3_2"/>
    <property type="match status" value="1"/>
</dbReference>
<feature type="domain" description="SH3" evidence="4">
    <location>
        <begin position="178"/>
        <end position="248"/>
    </location>
</feature>
<dbReference type="Gene3D" id="2.30.30.40">
    <property type="entry name" value="SH3 Domains"/>
    <property type="match status" value="1"/>
</dbReference>
<organism evidence="8 9">
    <name type="scientific">Pomacea canaliculata</name>
    <name type="common">Golden apple snail</name>
    <dbReference type="NCBI Taxonomy" id="400727"/>
    <lineage>
        <taxon>Eukaryota</taxon>
        <taxon>Metazoa</taxon>
        <taxon>Spiralia</taxon>
        <taxon>Lophotrochozoa</taxon>
        <taxon>Mollusca</taxon>
        <taxon>Gastropoda</taxon>
        <taxon>Caenogastropoda</taxon>
        <taxon>Architaenioglossa</taxon>
        <taxon>Ampullarioidea</taxon>
        <taxon>Ampullariidae</taxon>
        <taxon>Pomacea</taxon>
    </lineage>
</organism>
<dbReference type="InterPro" id="IPR027417">
    <property type="entry name" value="P-loop_NTPase"/>
</dbReference>
<comment type="similarity">
    <text evidence="1">Belongs to the MAGUK family.</text>
</comment>
<dbReference type="InterPro" id="IPR036028">
    <property type="entry name" value="SH3-like_dom_sf"/>
</dbReference>
<dbReference type="SUPFAM" id="SSF50156">
    <property type="entry name" value="PDZ domain-like"/>
    <property type="match status" value="1"/>
</dbReference>
<feature type="domain" description="PDZ" evidence="6">
    <location>
        <begin position="93"/>
        <end position="172"/>
    </location>
</feature>
<feature type="domain" description="L27" evidence="7">
    <location>
        <begin position="11"/>
        <end position="69"/>
    </location>
</feature>
<proteinExistence type="inferred from homology"/>
<evidence type="ECO:0000259" key="7">
    <source>
        <dbReference type="PROSITE" id="PS51022"/>
    </source>
</evidence>
<dbReference type="InterPro" id="IPR050716">
    <property type="entry name" value="MAGUK"/>
</dbReference>
<dbReference type="Pfam" id="PF02828">
    <property type="entry name" value="L27"/>
    <property type="match status" value="1"/>
</dbReference>
<dbReference type="PROSITE" id="PS50002">
    <property type="entry name" value="SH3"/>
    <property type="match status" value="1"/>
</dbReference>
<evidence type="ECO:0000259" key="6">
    <source>
        <dbReference type="PROSITE" id="PS50106"/>
    </source>
</evidence>
<dbReference type="PROSITE" id="PS50106">
    <property type="entry name" value="PDZ"/>
    <property type="match status" value="1"/>
</dbReference>
<keyword evidence="2 3" id="KW-0728">SH3 domain</keyword>
<dbReference type="Gene3D" id="1.10.287.650">
    <property type="entry name" value="L27 domain"/>
    <property type="match status" value="1"/>
</dbReference>
<dbReference type="SMART" id="SM00072">
    <property type="entry name" value="GuKc"/>
    <property type="match status" value="1"/>
</dbReference>
<dbReference type="Gene3D" id="2.30.42.10">
    <property type="match status" value="1"/>
</dbReference>
<evidence type="ECO:0000256" key="1">
    <source>
        <dbReference type="ARBA" id="ARBA00007014"/>
    </source>
</evidence>
<dbReference type="InterPro" id="IPR004172">
    <property type="entry name" value="L27_dom"/>
</dbReference>
<dbReference type="AlphaFoldDB" id="A0A2T7PDT7"/>
<name>A0A2T7PDT7_POMCA</name>
<dbReference type="SMART" id="SM00569">
    <property type="entry name" value="L27"/>
    <property type="match status" value="1"/>
</dbReference>
<dbReference type="InterPro" id="IPR036892">
    <property type="entry name" value="L27_dom_sf"/>
</dbReference>
<dbReference type="SUPFAM" id="SSF101288">
    <property type="entry name" value="L27 domain"/>
    <property type="match status" value="1"/>
</dbReference>
<dbReference type="SUPFAM" id="SSF50044">
    <property type="entry name" value="SH3-domain"/>
    <property type="match status" value="1"/>
</dbReference>
<dbReference type="Gene3D" id="3.40.50.300">
    <property type="entry name" value="P-loop containing nucleotide triphosphate hydrolases"/>
    <property type="match status" value="1"/>
</dbReference>
<feature type="domain" description="Guanylate kinase-like" evidence="5">
    <location>
        <begin position="302"/>
        <end position="503"/>
    </location>
</feature>
<evidence type="ECO:0000259" key="4">
    <source>
        <dbReference type="PROSITE" id="PS50002"/>
    </source>
</evidence>
<evidence type="ECO:0000313" key="9">
    <source>
        <dbReference type="Proteomes" id="UP000245119"/>
    </source>
</evidence>
<dbReference type="PANTHER" id="PTHR23122">
    <property type="entry name" value="MEMBRANE-ASSOCIATED GUANYLATE KINASE MAGUK"/>
    <property type="match status" value="1"/>
</dbReference>
<dbReference type="InterPro" id="IPR001478">
    <property type="entry name" value="PDZ"/>
</dbReference>
<dbReference type="PROSITE" id="PS50052">
    <property type="entry name" value="GUANYLATE_KINASE_2"/>
    <property type="match status" value="1"/>
</dbReference>
<dbReference type="SUPFAM" id="SSF52540">
    <property type="entry name" value="P-loop containing nucleoside triphosphate hydrolases"/>
    <property type="match status" value="1"/>
</dbReference>